<dbReference type="Pfam" id="PF02272">
    <property type="entry name" value="DHHA1"/>
    <property type="match status" value="1"/>
</dbReference>
<keyword evidence="16" id="KW-1185">Reference proteome</keyword>
<keyword evidence="10" id="KW-0694">RNA-binding</keyword>
<dbReference type="GO" id="GO:0000049">
    <property type="term" value="F:tRNA binding"/>
    <property type="evidence" value="ECO:0007669"/>
    <property type="project" value="UniProtKB-KW"/>
</dbReference>
<evidence type="ECO:0000256" key="12">
    <source>
        <dbReference type="ARBA" id="ARBA00023146"/>
    </source>
</evidence>
<dbReference type="SUPFAM" id="SSF55681">
    <property type="entry name" value="Class II aaRS and biotin synthetases"/>
    <property type="match status" value="1"/>
</dbReference>
<dbReference type="GO" id="GO:0002161">
    <property type="term" value="F:aminoacyl-tRNA deacylase activity"/>
    <property type="evidence" value="ECO:0007669"/>
    <property type="project" value="TreeGrafter"/>
</dbReference>
<accession>A0A1A9Z197</accession>
<dbReference type="Gene3D" id="3.10.310.40">
    <property type="match status" value="1"/>
</dbReference>
<evidence type="ECO:0000313" key="15">
    <source>
        <dbReference type="EnsemblMetazoa" id="GPAI000756-PA"/>
    </source>
</evidence>
<dbReference type="VEuPathDB" id="VectorBase:GPAI000756"/>
<evidence type="ECO:0000256" key="10">
    <source>
        <dbReference type="ARBA" id="ARBA00022884"/>
    </source>
</evidence>
<dbReference type="InterPro" id="IPR018164">
    <property type="entry name" value="Ala-tRNA-synth_IIc_N"/>
</dbReference>
<evidence type="ECO:0000256" key="5">
    <source>
        <dbReference type="ARBA" id="ARBA00022598"/>
    </source>
</evidence>
<keyword evidence="9" id="KW-0067">ATP-binding</keyword>
<dbReference type="InterPro" id="IPR045864">
    <property type="entry name" value="aa-tRNA-synth_II/BPL/LPL"/>
</dbReference>
<organism evidence="15 16">
    <name type="scientific">Glossina pallidipes</name>
    <name type="common">Tsetse fly</name>
    <dbReference type="NCBI Taxonomy" id="7398"/>
    <lineage>
        <taxon>Eukaryota</taxon>
        <taxon>Metazoa</taxon>
        <taxon>Ecdysozoa</taxon>
        <taxon>Arthropoda</taxon>
        <taxon>Hexapoda</taxon>
        <taxon>Insecta</taxon>
        <taxon>Pterygota</taxon>
        <taxon>Neoptera</taxon>
        <taxon>Endopterygota</taxon>
        <taxon>Diptera</taxon>
        <taxon>Brachycera</taxon>
        <taxon>Muscomorpha</taxon>
        <taxon>Hippoboscoidea</taxon>
        <taxon>Glossinidae</taxon>
        <taxon>Glossina</taxon>
    </lineage>
</organism>
<name>A0A1A9Z197_GLOPL</name>
<dbReference type="Pfam" id="PF01411">
    <property type="entry name" value="tRNA-synt_2c"/>
    <property type="match status" value="2"/>
</dbReference>
<dbReference type="PANTHER" id="PTHR11777">
    <property type="entry name" value="ALANYL-TRNA SYNTHETASE"/>
    <property type="match status" value="1"/>
</dbReference>
<dbReference type="InterPro" id="IPR009000">
    <property type="entry name" value="Transl_B-barrel_sf"/>
</dbReference>
<dbReference type="GO" id="GO:0006419">
    <property type="term" value="P:alanyl-tRNA aminoacylation"/>
    <property type="evidence" value="ECO:0007669"/>
    <property type="project" value="InterPro"/>
</dbReference>
<dbReference type="InterPro" id="IPR018163">
    <property type="entry name" value="Thr/Ala-tRNA-synth_IIc_edit"/>
</dbReference>
<dbReference type="STRING" id="7398.A0A1A9Z197"/>
<dbReference type="FunFam" id="3.30.54.20:FF:000001">
    <property type="entry name" value="Alanine--tRNA ligase"/>
    <property type="match status" value="1"/>
</dbReference>
<reference evidence="16" key="1">
    <citation type="submission" date="2014-03" db="EMBL/GenBank/DDBJ databases">
        <authorList>
            <person name="Aksoy S."/>
            <person name="Warren W."/>
            <person name="Wilson R.K."/>
        </authorList>
    </citation>
    <scope>NUCLEOTIDE SEQUENCE [LARGE SCALE GENOMIC DNA]</scope>
    <source>
        <strain evidence="16">IAEA</strain>
    </source>
</reference>
<dbReference type="AlphaFoldDB" id="A0A1A9Z197"/>
<evidence type="ECO:0000313" key="16">
    <source>
        <dbReference type="Proteomes" id="UP000092445"/>
    </source>
</evidence>
<reference evidence="15" key="2">
    <citation type="submission" date="2020-05" db="UniProtKB">
        <authorList>
            <consortium name="EnsemblMetazoa"/>
        </authorList>
    </citation>
    <scope>IDENTIFICATION</scope>
    <source>
        <strain evidence="15">IAEA</strain>
    </source>
</reference>
<dbReference type="SUPFAM" id="SSF50447">
    <property type="entry name" value="Translation proteins"/>
    <property type="match status" value="1"/>
</dbReference>
<dbReference type="PANTHER" id="PTHR11777:SF9">
    <property type="entry name" value="ALANINE--TRNA LIGASE, CYTOPLASMIC"/>
    <property type="match status" value="1"/>
</dbReference>
<proteinExistence type="inferred from homology"/>
<dbReference type="SMART" id="SM00863">
    <property type="entry name" value="tRNA_SAD"/>
    <property type="match status" value="1"/>
</dbReference>
<evidence type="ECO:0000259" key="14">
    <source>
        <dbReference type="PROSITE" id="PS50860"/>
    </source>
</evidence>
<dbReference type="Gene3D" id="3.30.54.20">
    <property type="match status" value="1"/>
</dbReference>
<keyword evidence="8" id="KW-0862">Zinc</keyword>
<dbReference type="PROSITE" id="PS50860">
    <property type="entry name" value="AA_TRNA_LIGASE_II_ALA"/>
    <property type="match status" value="2"/>
</dbReference>
<evidence type="ECO:0000256" key="9">
    <source>
        <dbReference type="ARBA" id="ARBA00022840"/>
    </source>
</evidence>
<comment type="cofactor">
    <cofactor evidence="1">
        <name>Zn(2+)</name>
        <dbReference type="ChEBI" id="CHEBI:29105"/>
    </cofactor>
</comment>
<sequence length="561" mass="63994">MHQFKNIFLGLEEIKYPCVATAQRCMRAGGKHNDLNVVGKTTIHHTFFEMLGNFSFGAYSKVEAIQLAWELLTGKKWFNLPKEKLLVTVYYKDITSYDIWINKTNINPKHIMFIKDKKDKPYHSDNFWTMGDYGPCGPCSEIFYCFGKIHTINNTFLQHQCIEIWNLVFMQFNLEADEKTPFYGESGGQAGDSGILKSSNGVFNVIDTKKNGNVFVHIGKMMHGQLNIGDTVTALINQEKRLFTTLNHSAIHLLNSALRHILGITVVQRGSLVKENYLSLDFTYHDKINIKKIHIIEDMVNMQIRNNLKISVNHMSFNDALKIGAIALFEKNYHKEVRVVKIGNFSTELCGGTHVQRTGEIGCFIIISEKKIAAGIHRIKAVTGKYAINFFQNNFDLLNSIQHLMQSNISNVFEKITQMKNNLESQRKKIFELNNIKVKNLTLAIFKNIKIIKNTQIIIDHIQESLDKNMLRLVLNKLKEKLKNSIIILAHSNKNQVNIVVSVTKKVSKHIQANDIIVYFKTFHTIKGGGNAYFSEASGTVKPTDLQSMFEAIFVVLSKKL</sequence>
<evidence type="ECO:0000256" key="7">
    <source>
        <dbReference type="ARBA" id="ARBA00022741"/>
    </source>
</evidence>
<dbReference type="InterPro" id="IPR050058">
    <property type="entry name" value="Ala-tRNA_ligase"/>
</dbReference>
<keyword evidence="12" id="KW-0030">Aminoacyl-tRNA synthetase</keyword>
<feature type="domain" description="Alanyl-transfer RNA synthetases family profile" evidence="14">
    <location>
        <begin position="178"/>
        <end position="393"/>
    </location>
</feature>
<evidence type="ECO:0000256" key="3">
    <source>
        <dbReference type="ARBA" id="ARBA00013168"/>
    </source>
</evidence>
<evidence type="ECO:0000256" key="13">
    <source>
        <dbReference type="SAM" id="Coils"/>
    </source>
</evidence>
<keyword evidence="11" id="KW-0648">Protein biosynthesis</keyword>
<dbReference type="Gene3D" id="2.40.30.130">
    <property type="match status" value="1"/>
</dbReference>
<dbReference type="FunFam" id="3.30.980.10:FF:000004">
    <property type="entry name" value="Alanine--tRNA ligase, cytoplasmic"/>
    <property type="match status" value="1"/>
</dbReference>
<dbReference type="GO" id="GO:0004813">
    <property type="term" value="F:alanine-tRNA ligase activity"/>
    <property type="evidence" value="ECO:0007669"/>
    <property type="project" value="UniProtKB-EC"/>
</dbReference>
<evidence type="ECO:0000256" key="4">
    <source>
        <dbReference type="ARBA" id="ARBA00022555"/>
    </source>
</evidence>
<dbReference type="Pfam" id="PF07973">
    <property type="entry name" value="tRNA_SAD"/>
    <property type="match status" value="1"/>
</dbReference>
<keyword evidence="13" id="KW-0175">Coiled coil</keyword>
<keyword evidence="5" id="KW-0436">Ligase</keyword>
<evidence type="ECO:0000256" key="6">
    <source>
        <dbReference type="ARBA" id="ARBA00022723"/>
    </source>
</evidence>
<dbReference type="InterPro" id="IPR003156">
    <property type="entry name" value="DHHA1_dom"/>
</dbReference>
<dbReference type="Gene3D" id="3.30.980.10">
    <property type="entry name" value="Threonyl-trna Synthetase, Chain A, domain 2"/>
    <property type="match status" value="1"/>
</dbReference>
<dbReference type="Proteomes" id="UP000092445">
    <property type="component" value="Unassembled WGS sequence"/>
</dbReference>
<evidence type="ECO:0000256" key="11">
    <source>
        <dbReference type="ARBA" id="ARBA00022917"/>
    </source>
</evidence>
<dbReference type="GO" id="GO:0005524">
    <property type="term" value="F:ATP binding"/>
    <property type="evidence" value="ECO:0007669"/>
    <property type="project" value="UniProtKB-KW"/>
</dbReference>
<evidence type="ECO:0000256" key="8">
    <source>
        <dbReference type="ARBA" id="ARBA00022833"/>
    </source>
</evidence>
<feature type="domain" description="Alanyl-transfer RNA synthetases family profile" evidence="14">
    <location>
        <begin position="1"/>
        <end position="177"/>
    </location>
</feature>
<evidence type="ECO:0000256" key="1">
    <source>
        <dbReference type="ARBA" id="ARBA00001947"/>
    </source>
</evidence>
<keyword evidence="7" id="KW-0547">Nucleotide-binding</keyword>
<evidence type="ECO:0000256" key="2">
    <source>
        <dbReference type="ARBA" id="ARBA00008429"/>
    </source>
</evidence>
<keyword evidence="6" id="KW-0479">Metal-binding</keyword>
<dbReference type="InterPro" id="IPR012947">
    <property type="entry name" value="tRNA_SAD"/>
</dbReference>
<dbReference type="Gene3D" id="3.30.930.10">
    <property type="entry name" value="Bira Bifunctional Protein, Domain 2"/>
    <property type="match status" value="1"/>
</dbReference>
<dbReference type="EC" id="6.1.1.7" evidence="3"/>
<protein>
    <recommendedName>
        <fullName evidence="3">alanine--tRNA ligase</fullName>
        <ecNumber evidence="3">6.1.1.7</ecNumber>
    </recommendedName>
</protein>
<dbReference type="GO" id="GO:0046872">
    <property type="term" value="F:metal ion binding"/>
    <property type="evidence" value="ECO:0007669"/>
    <property type="project" value="UniProtKB-KW"/>
</dbReference>
<dbReference type="SUPFAM" id="SSF55186">
    <property type="entry name" value="ThrRS/AlaRS common domain"/>
    <property type="match status" value="1"/>
</dbReference>
<dbReference type="GO" id="GO:0005829">
    <property type="term" value="C:cytosol"/>
    <property type="evidence" value="ECO:0007669"/>
    <property type="project" value="TreeGrafter"/>
</dbReference>
<feature type="coiled-coil region" evidence="13">
    <location>
        <begin position="409"/>
        <end position="436"/>
    </location>
</feature>
<dbReference type="EnsemblMetazoa" id="GPAI000756-RA">
    <property type="protein sequence ID" value="GPAI000756-PA"/>
    <property type="gene ID" value="GPAI000756"/>
</dbReference>
<comment type="similarity">
    <text evidence="2">Belongs to the class-II aminoacyl-tRNA synthetase family. Alax-L subfamily.</text>
</comment>
<keyword evidence="4" id="KW-0820">tRNA-binding</keyword>
<dbReference type="InterPro" id="IPR018165">
    <property type="entry name" value="Ala-tRNA-synth_IIc_core"/>
</dbReference>